<keyword evidence="3" id="KW-1185">Reference proteome</keyword>
<name>A0A0P0XGT3_ORYSJ</name>
<reference evidence="2 3" key="2">
    <citation type="journal article" date="2013" name="Plant Cell Physiol.">
        <title>Rice Annotation Project Database (RAP-DB): an integrative and interactive database for rice genomics.</title>
        <authorList>
            <person name="Sakai H."/>
            <person name="Lee S.S."/>
            <person name="Tanaka T."/>
            <person name="Numa H."/>
            <person name="Kim J."/>
            <person name="Kawahara Y."/>
            <person name="Wakimoto H."/>
            <person name="Yang C.C."/>
            <person name="Iwamoto M."/>
            <person name="Abe T."/>
            <person name="Yamada Y."/>
            <person name="Muto A."/>
            <person name="Inokuchi H."/>
            <person name="Ikemura T."/>
            <person name="Matsumoto T."/>
            <person name="Sasaki T."/>
            <person name="Itoh T."/>
        </authorList>
    </citation>
    <scope>NUCLEOTIDE SEQUENCE [LARGE SCALE GENOMIC DNA]</scope>
    <source>
        <strain evidence="3">cv. Nipponbare</strain>
    </source>
</reference>
<dbReference type="Proteomes" id="UP000059680">
    <property type="component" value="Chromosome 8"/>
</dbReference>
<dbReference type="EMBL" id="AP014964">
    <property type="protein sequence ID" value="BAT05887.1"/>
    <property type="molecule type" value="Genomic_DNA"/>
</dbReference>
<evidence type="ECO:0000313" key="2">
    <source>
        <dbReference type="EMBL" id="BAT05887.1"/>
    </source>
</evidence>
<feature type="compositionally biased region" description="Gly residues" evidence="1">
    <location>
        <begin position="111"/>
        <end position="123"/>
    </location>
</feature>
<protein>
    <submittedName>
        <fullName evidence="2">Os08g0476500 protein</fullName>
    </submittedName>
</protein>
<dbReference type="AlphaFoldDB" id="A0A0P0XGT3"/>
<dbReference type="InParanoid" id="A0A0P0XGT3"/>
<evidence type="ECO:0000313" key="3">
    <source>
        <dbReference type="Proteomes" id="UP000059680"/>
    </source>
</evidence>
<feature type="region of interest" description="Disordered" evidence="1">
    <location>
        <begin position="70"/>
        <end position="123"/>
    </location>
</feature>
<evidence type="ECO:0000256" key="1">
    <source>
        <dbReference type="SAM" id="MobiDB-lite"/>
    </source>
</evidence>
<gene>
    <name evidence="2" type="ordered locus">Os08g0476500</name>
    <name evidence="2" type="ORF">OSNPB_080476500</name>
</gene>
<organism evidence="2 3">
    <name type="scientific">Oryza sativa subsp. japonica</name>
    <name type="common">Rice</name>
    <dbReference type="NCBI Taxonomy" id="39947"/>
    <lineage>
        <taxon>Eukaryota</taxon>
        <taxon>Viridiplantae</taxon>
        <taxon>Streptophyta</taxon>
        <taxon>Embryophyta</taxon>
        <taxon>Tracheophyta</taxon>
        <taxon>Spermatophyta</taxon>
        <taxon>Magnoliopsida</taxon>
        <taxon>Liliopsida</taxon>
        <taxon>Poales</taxon>
        <taxon>Poaceae</taxon>
        <taxon>BOP clade</taxon>
        <taxon>Oryzoideae</taxon>
        <taxon>Oryzeae</taxon>
        <taxon>Oryzinae</taxon>
        <taxon>Oryza</taxon>
        <taxon>Oryza sativa</taxon>
    </lineage>
</organism>
<proteinExistence type="predicted"/>
<reference evidence="2 3" key="3">
    <citation type="journal article" date="2013" name="Rice">
        <title>Improvement of the Oryza sativa Nipponbare reference genome using next generation sequence and optical map data.</title>
        <authorList>
            <person name="Kawahara Y."/>
            <person name="de la Bastide M."/>
            <person name="Hamilton J.P."/>
            <person name="Kanamori H."/>
            <person name="McCombie W.R."/>
            <person name="Ouyang S."/>
            <person name="Schwartz D.C."/>
            <person name="Tanaka T."/>
            <person name="Wu J."/>
            <person name="Zhou S."/>
            <person name="Childs K.L."/>
            <person name="Davidson R.M."/>
            <person name="Lin H."/>
            <person name="Quesada-Ocampo L."/>
            <person name="Vaillancourt B."/>
            <person name="Sakai H."/>
            <person name="Lee S.S."/>
            <person name="Kim J."/>
            <person name="Numa H."/>
            <person name="Itoh T."/>
            <person name="Buell C.R."/>
            <person name="Matsumoto T."/>
        </authorList>
    </citation>
    <scope>NUCLEOTIDE SEQUENCE [LARGE SCALE GENOMIC DNA]</scope>
    <source>
        <strain evidence="3">cv. Nipponbare</strain>
    </source>
</reference>
<sequence length="123" mass="12030">MGLGAGGTEHGTWMMREAFQAVSPCRTTTTSVNSPASLSLSLSATDADDIPTAAPGWCPSFRRICRATAAAGPAGARDAEAPGGGGSSEVRTAAMAARGGGGRHVGMPRRSGGGGGGGERPAC</sequence>
<reference evidence="3" key="1">
    <citation type="journal article" date="2005" name="Nature">
        <title>The map-based sequence of the rice genome.</title>
        <authorList>
            <consortium name="International rice genome sequencing project (IRGSP)"/>
            <person name="Matsumoto T."/>
            <person name="Wu J."/>
            <person name="Kanamori H."/>
            <person name="Katayose Y."/>
            <person name="Fujisawa M."/>
            <person name="Namiki N."/>
            <person name="Mizuno H."/>
            <person name="Yamamoto K."/>
            <person name="Antonio B.A."/>
            <person name="Baba T."/>
            <person name="Sakata K."/>
            <person name="Nagamura Y."/>
            <person name="Aoki H."/>
            <person name="Arikawa K."/>
            <person name="Arita K."/>
            <person name="Bito T."/>
            <person name="Chiden Y."/>
            <person name="Fujitsuka N."/>
            <person name="Fukunaka R."/>
            <person name="Hamada M."/>
            <person name="Harada C."/>
            <person name="Hayashi A."/>
            <person name="Hijishita S."/>
            <person name="Honda M."/>
            <person name="Hosokawa S."/>
            <person name="Ichikawa Y."/>
            <person name="Idonuma A."/>
            <person name="Iijima M."/>
            <person name="Ikeda M."/>
            <person name="Ikeno M."/>
            <person name="Ito K."/>
            <person name="Ito S."/>
            <person name="Ito T."/>
            <person name="Ito Y."/>
            <person name="Ito Y."/>
            <person name="Iwabuchi A."/>
            <person name="Kamiya K."/>
            <person name="Karasawa W."/>
            <person name="Kurita K."/>
            <person name="Katagiri S."/>
            <person name="Kikuta A."/>
            <person name="Kobayashi H."/>
            <person name="Kobayashi N."/>
            <person name="Machita K."/>
            <person name="Maehara T."/>
            <person name="Masukawa M."/>
            <person name="Mizubayashi T."/>
            <person name="Mukai Y."/>
            <person name="Nagasaki H."/>
            <person name="Nagata Y."/>
            <person name="Naito S."/>
            <person name="Nakashima M."/>
            <person name="Nakama Y."/>
            <person name="Nakamichi Y."/>
            <person name="Nakamura M."/>
            <person name="Meguro A."/>
            <person name="Negishi M."/>
            <person name="Ohta I."/>
            <person name="Ohta T."/>
            <person name="Okamoto M."/>
            <person name="Ono N."/>
            <person name="Saji S."/>
            <person name="Sakaguchi M."/>
            <person name="Sakai K."/>
            <person name="Shibata M."/>
            <person name="Shimokawa T."/>
            <person name="Song J."/>
            <person name="Takazaki Y."/>
            <person name="Terasawa K."/>
            <person name="Tsugane M."/>
            <person name="Tsuji K."/>
            <person name="Ueda S."/>
            <person name="Waki K."/>
            <person name="Yamagata H."/>
            <person name="Yamamoto M."/>
            <person name="Yamamoto S."/>
            <person name="Yamane H."/>
            <person name="Yoshiki S."/>
            <person name="Yoshihara R."/>
            <person name="Yukawa K."/>
            <person name="Zhong H."/>
            <person name="Yano M."/>
            <person name="Yuan Q."/>
            <person name="Ouyang S."/>
            <person name="Liu J."/>
            <person name="Jones K.M."/>
            <person name="Gansberger K."/>
            <person name="Moffat K."/>
            <person name="Hill J."/>
            <person name="Bera J."/>
            <person name="Fadrosh D."/>
            <person name="Jin S."/>
            <person name="Johri S."/>
            <person name="Kim M."/>
            <person name="Overton L."/>
            <person name="Reardon M."/>
            <person name="Tsitrin T."/>
            <person name="Vuong H."/>
            <person name="Weaver B."/>
            <person name="Ciecko A."/>
            <person name="Tallon L."/>
            <person name="Jackson J."/>
            <person name="Pai G."/>
            <person name="Aken S.V."/>
            <person name="Utterback T."/>
            <person name="Reidmuller S."/>
            <person name="Feldblyum T."/>
            <person name="Hsiao J."/>
            <person name="Zismann V."/>
            <person name="Iobst S."/>
            <person name="de Vazeille A.R."/>
            <person name="Buell C.R."/>
            <person name="Ying K."/>
            <person name="Li Y."/>
            <person name="Lu T."/>
            <person name="Huang Y."/>
            <person name="Zhao Q."/>
            <person name="Feng Q."/>
            <person name="Zhang L."/>
            <person name="Zhu J."/>
            <person name="Weng Q."/>
            <person name="Mu J."/>
            <person name="Lu Y."/>
            <person name="Fan D."/>
            <person name="Liu Y."/>
            <person name="Guan J."/>
            <person name="Zhang Y."/>
            <person name="Yu S."/>
            <person name="Liu X."/>
            <person name="Zhang Y."/>
            <person name="Hong G."/>
            <person name="Han B."/>
            <person name="Choisne N."/>
            <person name="Demange N."/>
            <person name="Orjeda G."/>
            <person name="Samain S."/>
            <person name="Cattolico L."/>
            <person name="Pelletier E."/>
            <person name="Couloux A."/>
            <person name="Segurens B."/>
            <person name="Wincker P."/>
            <person name="D'Hont A."/>
            <person name="Scarpelli C."/>
            <person name="Weissenbach J."/>
            <person name="Salanoubat M."/>
            <person name="Quetier F."/>
            <person name="Yu Y."/>
            <person name="Kim H.R."/>
            <person name="Rambo T."/>
            <person name="Currie J."/>
            <person name="Collura K."/>
            <person name="Luo M."/>
            <person name="Yang T."/>
            <person name="Ammiraju J.S.S."/>
            <person name="Engler F."/>
            <person name="Soderlund C."/>
            <person name="Wing R.A."/>
            <person name="Palmer L.E."/>
            <person name="de la Bastide M."/>
            <person name="Spiegel L."/>
            <person name="Nascimento L."/>
            <person name="Zutavern T."/>
            <person name="O'Shaughnessy A."/>
            <person name="Dike S."/>
            <person name="Dedhia N."/>
            <person name="Preston R."/>
            <person name="Balija V."/>
            <person name="McCombie W.R."/>
            <person name="Chow T."/>
            <person name="Chen H."/>
            <person name="Chung M."/>
            <person name="Chen C."/>
            <person name="Shaw J."/>
            <person name="Wu H."/>
            <person name="Hsiao K."/>
            <person name="Chao Y."/>
            <person name="Chu M."/>
            <person name="Cheng C."/>
            <person name="Hour A."/>
            <person name="Lee P."/>
            <person name="Lin S."/>
            <person name="Lin Y."/>
            <person name="Liou J."/>
            <person name="Liu S."/>
            <person name="Hsing Y."/>
            <person name="Raghuvanshi S."/>
            <person name="Mohanty A."/>
            <person name="Bharti A.K."/>
            <person name="Gaur A."/>
            <person name="Gupta V."/>
            <person name="Kumar D."/>
            <person name="Ravi V."/>
            <person name="Vij S."/>
            <person name="Kapur A."/>
            <person name="Khurana P."/>
            <person name="Khurana P."/>
            <person name="Khurana J.P."/>
            <person name="Tyagi A.K."/>
            <person name="Gaikwad K."/>
            <person name="Singh A."/>
            <person name="Dalal V."/>
            <person name="Srivastava S."/>
            <person name="Dixit A."/>
            <person name="Pal A.K."/>
            <person name="Ghazi I.A."/>
            <person name="Yadav M."/>
            <person name="Pandit A."/>
            <person name="Bhargava A."/>
            <person name="Sureshbabu K."/>
            <person name="Batra K."/>
            <person name="Sharma T.R."/>
            <person name="Mohapatra T."/>
            <person name="Singh N.K."/>
            <person name="Messing J."/>
            <person name="Nelson A.B."/>
            <person name="Fuks G."/>
            <person name="Kavchok S."/>
            <person name="Keizer G."/>
            <person name="Linton E."/>
            <person name="Llaca V."/>
            <person name="Song R."/>
            <person name="Tanyolac B."/>
            <person name="Young S."/>
            <person name="Ho-Il K."/>
            <person name="Hahn J.H."/>
            <person name="Sangsakoo G."/>
            <person name="Vanavichit A."/>
            <person name="de Mattos Luiz.A.T."/>
            <person name="Zimmer P.D."/>
            <person name="Malone G."/>
            <person name="Dellagostin O."/>
            <person name="de Oliveira A.C."/>
            <person name="Bevan M."/>
            <person name="Bancroft I."/>
            <person name="Minx P."/>
            <person name="Cordum H."/>
            <person name="Wilson R."/>
            <person name="Cheng Z."/>
            <person name="Jin W."/>
            <person name="Jiang J."/>
            <person name="Leong S.A."/>
            <person name="Iwama H."/>
            <person name="Gojobori T."/>
            <person name="Itoh T."/>
            <person name="Niimura Y."/>
            <person name="Fujii Y."/>
            <person name="Habara T."/>
            <person name="Sakai H."/>
            <person name="Sato Y."/>
            <person name="Wilson G."/>
            <person name="Kumar K."/>
            <person name="McCouch S."/>
            <person name="Juretic N."/>
            <person name="Hoen D."/>
            <person name="Wright S."/>
            <person name="Bruskiewich R."/>
            <person name="Bureau T."/>
            <person name="Miyao A."/>
            <person name="Hirochika H."/>
            <person name="Nishikawa T."/>
            <person name="Kadowaki K."/>
            <person name="Sugiura M."/>
            <person name="Burr B."/>
            <person name="Sasaki T."/>
        </authorList>
    </citation>
    <scope>NUCLEOTIDE SEQUENCE [LARGE SCALE GENOMIC DNA]</scope>
    <source>
        <strain evidence="3">cv. Nipponbare</strain>
    </source>
</reference>
<accession>A0A0P0XGT3</accession>
<dbReference type="PaxDb" id="39947-A0A0P0XGT3"/>